<comment type="caution">
    <text evidence="1">The sequence shown here is derived from an EMBL/GenBank/DDBJ whole genome shotgun (WGS) entry which is preliminary data.</text>
</comment>
<proteinExistence type="predicted"/>
<reference evidence="1 2" key="1">
    <citation type="submission" date="2023-09" db="EMBL/GenBank/DDBJ databases">
        <title>Microbacterium fusihabitans sp. nov., Microbacterium phycihabitans sp. nov., and Microbacterium cervinum sp. nov., isolated from dried seaweeds of beach.</title>
        <authorList>
            <person name="Lee S.D."/>
        </authorList>
    </citation>
    <scope>NUCLEOTIDE SEQUENCE [LARGE SCALE GENOMIC DNA]</scope>
    <source>
        <strain evidence="1 2">KSW2-29</strain>
    </source>
</reference>
<gene>
    <name evidence="1" type="ORF">RWH44_08605</name>
</gene>
<dbReference type="EMBL" id="JAWDIT010000002">
    <property type="protein sequence ID" value="MDU0345766.1"/>
    <property type="molecule type" value="Genomic_DNA"/>
</dbReference>
<accession>A0ABU3SLS8</accession>
<sequence length="57" mass="5993">MTSTAAAYDARAADYIAALGSMDAVHPVDRATVDAWPRRLRARCSTRAAAPATGRST</sequence>
<evidence type="ECO:0000313" key="1">
    <source>
        <dbReference type="EMBL" id="MDU0345766.1"/>
    </source>
</evidence>
<keyword evidence="2" id="KW-1185">Reference proteome</keyword>
<name>A0ABU3SLS8_9MICO</name>
<dbReference type="RefSeq" id="WP_316004260.1">
    <property type="nucleotide sequence ID" value="NZ_JAWDIT010000002.1"/>
</dbReference>
<evidence type="ECO:0000313" key="2">
    <source>
        <dbReference type="Proteomes" id="UP001261125"/>
    </source>
</evidence>
<protein>
    <submittedName>
        <fullName evidence="1">Uncharacterized protein</fullName>
    </submittedName>
</protein>
<organism evidence="1 2">
    <name type="scientific">Microbacterium phycohabitans</name>
    <dbReference type="NCBI Taxonomy" id="3075993"/>
    <lineage>
        <taxon>Bacteria</taxon>
        <taxon>Bacillati</taxon>
        <taxon>Actinomycetota</taxon>
        <taxon>Actinomycetes</taxon>
        <taxon>Micrococcales</taxon>
        <taxon>Microbacteriaceae</taxon>
        <taxon>Microbacterium</taxon>
    </lineage>
</organism>
<dbReference type="Proteomes" id="UP001261125">
    <property type="component" value="Unassembled WGS sequence"/>
</dbReference>